<evidence type="ECO:0000313" key="1">
    <source>
        <dbReference type="EMBL" id="KAI7999589.1"/>
    </source>
</evidence>
<reference evidence="1 2" key="1">
    <citation type="journal article" date="2022" name="Plant J.">
        <title>Chromosome-level genome of Camellia lanceoleosa provides a valuable resource for understanding genome evolution and self-incompatibility.</title>
        <authorList>
            <person name="Gong W."/>
            <person name="Xiao S."/>
            <person name="Wang L."/>
            <person name="Liao Z."/>
            <person name="Chang Y."/>
            <person name="Mo W."/>
            <person name="Hu G."/>
            <person name="Li W."/>
            <person name="Zhao G."/>
            <person name="Zhu H."/>
            <person name="Hu X."/>
            <person name="Ji K."/>
            <person name="Xiang X."/>
            <person name="Song Q."/>
            <person name="Yuan D."/>
            <person name="Jin S."/>
            <person name="Zhang L."/>
        </authorList>
    </citation>
    <scope>NUCLEOTIDE SEQUENCE [LARGE SCALE GENOMIC DNA]</scope>
    <source>
        <strain evidence="1">SQ_2022a</strain>
    </source>
</reference>
<comment type="caution">
    <text evidence="1">The sequence shown here is derived from an EMBL/GenBank/DDBJ whole genome shotgun (WGS) entry which is preliminary data.</text>
</comment>
<dbReference type="EMBL" id="CM045765">
    <property type="protein sequence ID" value="KAI7999589.1"/>
    <property type="molecule type" value="Genomic_DNA"/>
</dbReference>
<protein>
    <submittedName>
        <fullName evidence="1">Vesicle transport protein GOT1</fullName>
    </submittedName>
</protein>
<proteinExistence type="predicted"/>
<name>A0ACC0GG86_9ERIC</name>
<accession>A0ACC0GG86</accession>
<sequence length="279" mass="30493">MGGAVTSLAPRADIQIMDSGGGLDRNSVGLDVRRGMEVGPPMLGETCAGRKLVGLGDVRRGQEDGPNFCGLEGQNLDSAVSPELTMVTSSTGPITVGKKWKKLARNVAAPVEQRMQTAGHTTKLVGKRGRGLRYESLGSSDVSKQNWKLYDETKIGLGLIAFGILFSFLGTILFFDKGLLAMGNILFSSRVTMTMRPKSLMQFFTKCSNFKVGTISFGVGFFLVVIGWIMLGMILEAYGFIVLFRFWPTLSVFVQKIPIIKWVFQQPFVRSARLSCNSI</sequence>
<evidence type="ECO:0000313" key="2">
    <source>
        <dbReference type="Proteomes" id="UP001060215"/>
    </source>
</evidence>
<dbReference type="Proteomes" id="UP001060215">
    <property type="component" value="Chromosome 8"/>
</dbReference>
<keyword evidence="2" id="KW-1185">Reference proteome</keyword>
<gene>
    <name evidence="1" type="ORF">LOK49_LG09G01114</name>
</gene>
<organism evidence="1 2">
    <name type="scientific">Camellia lanceoleosa</name>
    <dbReference type="NCBI Taxonomy" id="1840588"/>
    <lineage>
        <taxon>Eukaryota</taxon>
        <taxon>Viridiplantae</taxon>
        <taxon>Streptophyta</taxon>
        <taxon>Embryophyta</taxon>
        <taxon>Tracheophyta</taxon>
        <taxon>Spermatophyta</taxon>
        <taxon>Magnoliopsida</taxon>
        <taxon>eudicotyledons</taxon>
        <taxon>Gunneridae</taxon>
        <taxon>Pentapetalae</taxon>
        <taxon>asterids</taxon>
        <taxon>Ericales</taxon>
        <taxon>Theaceae</taxon>
        <taxon>Camellia</taxon>
    </lineage>
</organism>